<evidence type="ECO:0000256" key="1">
    <source>
        <dbReference type="SAM" id="Phobius"/>
    </source>
</evidence>
<evidence type="ECO:0000313" key="2">
    <source>
        <dbReference type="EMBL" id="ETD69168.1"/>
    </source>
</evidence>
<reference evidence="2 3" key="1">
    <citation type="submission" date="2013-11" db="EMBL/GenBank/DDBJ databases">
        <title>Genomic analysis of Pelistega sp. HM-7.</title>
        <authorList>
            <person name="Kumbhare S.V."/>
            <person name="Shetty S.A."/>
            <person name="Sharma O."/>
            <person name="Dhotre D.P."/>
        </authorList>
    </citation>
    <scope>NUCLEOTIDE SEQUENCE [LARGE SCALE GENOMIC DNA]</scope>
    <source>
        <strain evidence="2 3">HM-7</strain>
    </source>
</reference>
<dbReference type="Proteomes" id="UP000018766">
    <property type="component" value="Unassembled WGS sequence"/>
</dbReference>
<feature type="transmembrane region" description="Helical" evidence="1">
    <location>
        <begin position="31"/>
        <end position="50"/>
    </location>
</feature>
<protein>
    <submittedName>
        <fullName evidence="2">Uncharacterized protein</fullName>
    </submittedName>
</protein>
<feature type="transmembrane region" description="Helical" evidence="1">
    <location>
        <begin position="123"/>
        <end position="144"/>
    </location>
</feature>
<dbReference type="EMBL" id="AYSV01000098">
    <property type="protein sequence ID" value="ETD69168.1"/>
    <property type="molecule type" value="Genomic_DNA"/>
</dbReference>
<sequence>MQDTPEQSTETVNYSAENTTQTEVANHPSPFSNGTFVIALIIIGLFILLVTWSISFTALFFGAFGTFLSVATCFLDHQNFRFRSNGNCKLSDENWAYLATRAVFGALFGSATVLLVIGNHGHAHWSAIAGLSTVGAFLIDFIVFKRATH</sequence>
<keyword evidence="1" id="KW-0472">Membrane</keyword>
<feature type="transmembrane region" description="Helical" evidence="1">
    <location>
        <begin position="56"/>
        <end position="75"/>
    </location>
</feature>
<proteinExistence type="predicted"/>
<keyword evidence="1" id="KW-1133">Transmembrane helix</keyword>
<keyword evidence="3" id="KW-1185">Reference proteome</keyword>
<accession>V8FZP8</accession>
<organism evidence="2 3">
    <name type="scientific">Pelistega indica</name>
    <dbReference type="NCBI Taxonomy" id="1414851"/>
    <lineage>
        <taxon>Bacteria</taxon>
        <taxon>Pseudomonadati</taxon>
        <taxon>Pseudomonadota</taxon>
        <taxon>Betaproteobacteria</taxon>
        <taxon>Burkholderiales</taxon>
        <taxon>Alcaligenaceae</taxon>
        <taxon>Pelistega</taxon>
    </lineage>
</organism>
<feature type="transmembrane region" description="Helical" evidence="1">
    <location>
        <begin position="95"/>
        <end position="117"/>
    </location>
</feature>
<dbReference type="OrthoDB" id="8684817at2"/>
<gene>
    <name evidence="2" type="ORF">V757_09190</name>
</gene>
<dbReference type="AlphaFoldDB" id="V8FZP8"/>
<dbReference type="RefSeq" id="WP_023951942.1">
    <property type="nucleotide sequence ID" value="NZ_AYSV01000098.1"/>
</dbReference>
<name>V8FZP8_9BURK</name>
<comment type="caution">
    <text evidence="2">The sequence shown here is derived from an EMBL/GenBank/DDBJ whole genome shotgun (WGS) entry which is preliminary data.</text>
</comment>
<evidence type="ECO:0000313" key="3">
    <source>
        <dbReference type="Proteomes" id="UP000018766"/>
    </source>
</evidence>
<keyword evidence="1" id="KW-0812">Transmembrane</keyword>